<keyword evidence="12" id="KW-0833">Ubl conjugation pathway</keyword>
<keyword evidence="16" id="KW-0472">Membrane</keyword>
<sequence>MTTPGEMFHVAAPERVLRARQKDGQHVSELRGRLEELVRGMVGGRASEAAAGTVSLVASLVYYGLTKGLCQPSVGEEYGYVLATRSSAPLEGIVPAAGPLSAPGRVRAANGSIKWAPSDVPLVRMWLALLLKIVAPLLVARADVRAAVARLIGAWVDRHWPLIQRLAAAVIALHEAWFFAVGSYASIADRLLGIVHADVAPSTSHLARTRNQGYVGMAVLHAIPPAIDLVSALRTLATPPAGESTDDSEHVRGAQLLAPEIDCPICFEDMSHNVSATLCGHVACWDCLIQFTASDACCPTCRAPTKPSDVVRLYNY</sequence>
<evidence type="ECO:0000256" key="7">
    <source>
        <dbReference type="ARBA" id="ARBA00022593"/>
    </source>
</evidence>
<dbReference type="PANTHER" id="PTHR23350">
    <property type="entry name" value="PEROXISOME ASSEMBLY PROTEIN 10"/>
    <property type="match status" value="1"/>
</dbReference>
<evidence type="ECO:0000256" key="11">
    <source>
        <dbReference type="ARBA" id="ARBA00022771"/>
    </source>
</evidence>
<dbReference type="AlphaFoldDB" id="A0A0L0D5M5"/>
<comment type="similarity">
    <text evidence="4">Belongs to the pex2/pex10/pex12 family.</text>
</comment>
<dbReference type="SUPFAM" id="SSF57850">
    <property type="entry name" value="RING/U-box"/>
    <property type="match status" value="1"/>
</dbReference>
<keyword evidence="17" id="KW-0576">Peroxisome</keyword>
<dbReference type="SMART" id="SM00184">
    <property type="entry name" value="RING"/>
    <property type="match status" value="1"/>
</dbReference>
<dbReference type="Proteomes" id="UP000054408">
    <property type="component" value="Unassembled WGS sequence"/>
</dbReference>
<evidence type="ECO:0000256" key="2">
    <source>
        <dbReference type="ARBA" id="ARBA00004585"/>
    </source>
</evidence>
<evidence type="ECO:0000313" key="21">
    <source>
        <dbReference type="Proteomes" id="UP000054408"/>
    </source>
</evidence>
<keyword evidence="13" id="KW-0862">Zinc</keyword>
<keyword evidence="7" id="KW-0962">Peroxisome biogenesis</keyword>
<evidence type="ECO:0000256" key="10">
    <source>
        <dbReference type="ARBA" id="ARBA00022723"/>
    </source>
</evidence>
<evidence type="ECO:0000256" key="12">
    <source>
        <dbReference type="ARBA" id="ARBA00022786"/>
    </source>
</evidence>
<evidence type="ECO:0000256" key="15">
    <source>
        <dbReference type="ARBA" id="ARBA00022989"/>
    </source>
</evidence>
<dbReference type="GO" id="GO:0016558">
    <property type="term" value="P:protein import into peroxisome matrix"/>
    <property type="evidence" value="ECO:0007669"/>
    <property type="project" value="InterPro"/>
</dbReference>
<dbReference type="Pfam" id="PF04757">
    <property type="entry name" value="Pex2_Pex12"/>
    <property type="match status" value="1"/>
</dbReference>
<keyword evidence="6" id="KW-0813">Transport</keyword>
<feature type="domain" description="RING-type" evidence="19">
    <location>
        <begin position="263"/>
        <end position="302"/>
    </location>
</feature>
<evidence type="ECO:0000256" key="4">
    <source>
        <dbReference type="ARBA" id="ARBA00008704"/>
    </source>
</evidence>
<dbReference type="EMBL" id="GL349448">
    <property type="protein sequence ID" value="KNC47672.1"/>
    <property type="molecule type" value="Genomic_DNA"/>
</dbReference>
<dbReference type="eggNOG" id="KOG0317">
    <property type="taxonomic scope" value="Eukaryota"/>
</dbReference>
<dbReference type="GO" id="GO:0005778">
    <property type="term" value="C:peroxisomal membrane"/>
    <property type="evidence" value="ECO:0007669"/>
    <property type="project" value="UniProtKB-SubCell"/>
</dbReference>
<keyword evidence="10" id="KW-0479">Metal-binding</keyword>
<dbReference type="PROSITE" id="PS50089">
    <property type="entry name" value="ZF_RING_2"/>
    <property type="match status" value="1"/>
</dbReference>
<evidence type="ECO:0000256" key="14">
    <source>
        <dbReference type="ARBA" id="ARBA00022927"/>
    </source>
</evidence>
<evidence type="ECO:0000256" key="8">
    <source>
        <dbReference type="ARBA" id="ARBA00022679"/>
    </source>
</evidence>
<evidence type="ECO:0000256" key="6">
    <source>
        <dbReference type="ARBA" id="ARBA00022448"/>
    </source>
</evidence>
<dbReference type="InterPro" id="IPR001841">
    <property type="entry name" value="Znf_RING"/>
</dbReference>
<gene>
    <name evidence="20" type="ORF">AMSG_03903</name>
</gene>
<evidence type="ECO:0000256" key="1">
    <source>
        <dbReference type="ARBA" id="ARBA00000900"/>
    </source>
</evidence>
<keyword evidence="15" id="KW-1133">Transmembrane helix</keyword>
<dbReference type="InterPro" id="IPR025654">
    <property type="entry name" value="PEX2/10"/>
</dbReference>
<dbReference type="RefSeq" id="XP_013759156.1">
    <property type="nucleotide sequence ID" value="XM_013903702.1"/>
</dbReference>
<evidence type="ECO:0000256" key="9">
    <source>
        <dbReference type="ARBA" id="ARBA00022692"/>
    </source>
</evidence>
<keyword evidence="14" id="KW-0653">Protein transport</keyword>
<dbReference type="STRING" id="461836.A0A0L0D5M5"/>
<comment type="subcellular location">
    <subcellularLocation>
        <location evidence="2">Peroxisome membrane</location>
        <topology evidence="2">Multi-pass membrane protein</topology>
    </subcellularLocation>
</comment>
<comment type="pathway">
    <text evidence="3">Protein modification; protein ubiquitination.</text>
</comment>
<dbReference type="OrthoDB" id="6270329at2759"/>
<evidence type="ECO:0000256" key="13">
    <source>
        <dbReference type="ARBA" id="ARBA00022833"/>
    </source>
</evidence>
<organism evidence="20 21">
    <name type="scientific">Thecamonas trahens ATCC 50062</name>
    <dbReference type="NCBI Taxonomy" id="461836"/>
    <lineage>
        <taxon>Eukaryota</taxon>
        <taxon>Apusozoa</taxon>
        <taxon>Apusomonadida</taxon>
        <taxon>Apusomonadidae</taxon>
        <taxon>Thecamonas</taxon>
    </lineage>
</organism>
<keyword evidence="8" id="KW-0808">Transferase</keyword>
<dbReference type="InterPro" id="IPR013083">
    <property type="entry name" value="Znf_RING/FYVE/PHD"/>
</dbReference>
<keyword evidence="9" id="KW-0812">Transmembrane</keyword>
<name>A0A0L0D5M5_THETB</name>
<evidence type="ECO:0000256" key="18">
    <source>
        <dbReference type="PROSITE-ProRule" id="PRU00175"/>
    </source>
</evidence>
<dbReference type="PANTHER" id="PTHR23350:SF0">
    <property type="entry name" value="PEROXISOME BIOGENESIS FACTOR 10"/>
    <property type="match status" value="1"/>
</dbReference>
<keyword evidence="21" id="KW-1185">Reference proteome</keyword>
<proteinExistence type="inferred from homology"/>
<evidence type="ECO:0000256" key="3">
    <source>
        <dbReference type="ARBA" id="ARBA00004906"/>
    </source>
</evidence>
<evidence type="ECO:0000259" key="19">
    <source>
        <dbReference type="PROSITE" id="PS50089"/>
    </source>
</evidence>
<dbReference type="GeneID" id="25563473"/>
<evidence type="ECO:0000256" key="5">
    <source>
        <dbReference type="ARBA" id="ARBA00012483"/>
    </source>
</evidence>
<dbReference type="Pfam" id="PF13639">
    <property type="entry name" value="zf-RING_2"/>
    <property type="match status" value="1"/>
</dbReference>
<evidence type="ECO:0000313" key="20">
    <source>
        <dbReference type="EMBL" id="KNC47672.1"/>
    </source>
</evidence>
<dbReference type="Gene3D" id="3.30.40.10">
    <property type="entry name" value="Zinc/RING finger domain, C3HC4 (zinc finger)"/>
    <property type="match status" value="1"/>
</dbReference>
<accession>A0A0L0D5M5</accession>
<keyword evidence="11 18" id="KW-0863">Zinc-finger</keyword>
<dbReference type="GO" id="GO:0061630">
    <property type="term" value="F:ubiquitin protein ligase activity"/>
    <property type="evidence" value="ECO:0007669"/>
    <property type="project" value="UniProtKB-EC"/>
</dbReference>
<evidence type="ECO:0000256" key="16">
    <source>
        <dbReference type="ARBA" id="ARBA00023136"/>
    </source>
</evidence>
<comment type="catalytic activity">
    <reaction evidence="1">
        <text>S-ubiquitinyl-[E2 ubiquitin-conjugating enzyme]-L-cysteine + [acceptor protein]-L-lysine = [E2 ubiquitin-conjugating enzyme]-L-cysteine + N(6)-ubiquitinyl-[acceptor protein]-L-lysine.</text>
        <dbReference type="EC" id="2.3.2.27"/>
    </reaction>
</comment>
<evidence type="ECO:0000256" key="17">
    <source>
        <dbReference type="ARBA" id="ARBA00023140"/>
    </source>
</evidence>
<dbReference type="GO" id="GO:0008270">
    <property type="term" value="F:zinc ion binding"/>
    <property type="evidence" value="ECO:0007669"/>
    <property type="project" value="UniProtKB-KW"/>
</dbReference>
<dbReference type="EC" id="2.3.2.27" evidence="5"/>
<dbReference type="InterPro" id="IPR006845">
    <property type="entry name" value="Pex_N"/>
</dbReference>
<protein>
    <recommendedName>
        <fullName evidence="5">RING-type E3 ubiquitin transferase</fullName>
        <ecNumber evidence="5">2.3.2.27</ecNumber>
    </recommendedName>
</protein>
<reference evidence="20 21" key="1">
    <citation type="submission" date="2010-05" db="EMBL/GenBank/DDBJ databases">
        <title>The Genome Sequence of Thecamonas trahens ATCC 50062.</title>
        <authorList>
            <consortium name="The Broad Institute Genome Sequencing Platform"/>
            <person name="Russ C."/>
            <person name="Cuomo C."/>
            <person name="Shea T."/>
            <person name="Young S.K."/>
            <person name="Zeng Q."/>
            <person name="Koehrsen M."/>
            <person name="Haas B."/>
            <person name="Borodovsky M."/>
            <person name="Guigo R."/>
            <person name="Alvarado L."/>
            <person name="Berlin A."/>
            <person name="Bochicchio J."/>
            <person name="Borenstein D."/>
            <person name="Chapman S."/>
            <person name="Chen Z."/>
            <person name="Freedman E."/>
            <person name="Gellesch M."/>
            <person name="Goldberg J."/>
            <person name="Griggs A."/>
            <person name="Gujja S."/>
            <person name="Heilman E."/>
            <person name="Heiman D."/>
            <person name="Hepburn T."/>
            <person name="Howarth C."/>
            <person name="Jen D."/>
            <person name="Larson L."/>
            <person name="Mehta T."/>
            <person name="Park D."/>
            <person name="Pearson M."/>
            <person name="Roberts A."/>
            <person name="Saif S."/>
            <person name="Shenoy N."/>
            <person name="Sisk P."/>
            <person name="Stolte C."/>
            <person name="Sykes S."/>
            <person name="Thomson T."/>
            <person name="Walk T."/>
            <person name="White J."/>
            <person name="Yandava C."/>
            <person name="Burger G."/>
            <person name="Gray M.W."/>
            <person name="Holland P.W.H."/>
            <person name="King N."/>
            <person name="Lang F.B.F."/>
            <person name="Roger A.J."/>
            <person name="Ruiz-Trillo I."/>
            <person name="Lander E."/>
            <person name="Nusbaum C."/>
        </authorList>
    </citation>
    <scope>NUCLEOTIDE SEQUENCE [LARGE SCALE GENOMIC DNA]</scope>
    <source>
        <strain evidence="20 21">ATCC 50062</strain>
    </source>
</reference>